<dbReference type="EMBL" id="JAGTTN010000001">
    <property type="protein sequence ID" value="MCC2030649.1"/>
    <property type="molecule type" value="Genomic_DNA"/>
</dbReference>
<dbReference type="AlphaFoldDB" id="A0A9X1LRH1"/>
<keyword evidence="3" id="KW-1185">Reference proteome</keyword>
<organism evidence="2 3">
    <name type="scientific">Microbacterium allomyrinae</name>
    <dbReference type="NCBI Taxonomy" id="2830666"/>
    <lineage>
        <taxon>Bacteria</taxon>
        <taxon>Bacillati</taxon>
        <taxon>Actinomycetota</taxon>
        <taxon>Actinomycetes</taxon>
        <taxon>Micrococcales</taxon>
        <taxon>Microbacteriaceae</taxon>
        <taxon>Microbacterium</taxon>
    </lineage>
</organism>
<dbReference type="InterPro" id="IPR001387">
    <property type="entry name" value="Cro/C1-type_HTH"/>
</dbReference>
<dbReference type="GO" id="GO:0003677">
    <property type="term" value="F:DNA binding"/>
    <property type="evidence" value="ECO:0007669"/>
    <property type="project" value="InterPro"/>
</dbReference>
<feature type="domain" description="HTH cro/C1-type" evidence="1">
    <location>
        <begin position="39"/>
        <end position="79"/>
    </location>
</feature>
<sequence>MTKILSPDTKLHIGVQRLAAGIDCLLADHSKGRRDRKWLAERSNLSKTSLYRKLGDPGSLDADDLFAIADAFDVDLDELYRVGAEALDARRDAA</sequence>
<proteinExistence type="predicted"/>
<gene>
    <name evidence="2" type="ORF">KEC57_00450</name>
</gene>
<dbReference type="PROSITE" id="PS50943">
    <property type="entry name" value="HTH_CROC1"/>
    <property type="match status" value="1"/>
</dbReference>
<accession>A0A9X1LRH1</accession>
<reference evidence="2" key="1">
    <citation type="submission" date="2021-04" db="EMBL/GenBank/DDBJ databases">
        <title>Microbacterium tenobrionis sp. nov. and Microbacterium allomyrinae sp. nov., isolated from larvae of Tenobrio molitor and Allomyrina dichotoma, respectively.</title>
        <authorList>
            <person name="Lee S.D."/>
        </authorList>
    </citation>
    <scope>NUCLEOTIDE SEQUENCE</scope>
    <source>
        <strain evidence="2">BWT-G7</strain>
    </source>
</reference>
<dbReference type="SUPFAM" id="SSF47413">
    <property type="entry name" value="lambda repressor-like DNA-binding domains"/>
    <property type="match status" value="1"/>
</dbReference>
<dbReference type="InterPro" id="IPR010982">
    <property type="entry name" value="Lambda_DNA-bd_dom_sf"/>
</dbReference>
<protein>
    <submittedName>
        <fullName evidence="2">Helix-turn-helix transcriptional regulator</fullName>
    </submittedName>
</protein>
<name>A0A9X1LRH1_9MICO</name>
<dbReference type="CDD" id="cd00093">
    <property type="entry name" value="HTH_XRE"/>
    <property type="match status" value="1"/>
</dbReference>
<dbReference type="RefSeq" id="WP_229382559.1">
    <property type="nucleotide sequence ID" value="NZ_JAGTTN010000001.1"/>
</dbReference>
<comment type="caution">
    <text evidence="2">The sequence shown here is derived from an EMBL/GenBank/DDBJ whole genome shotgun (WGS) entry which is preliminary data.</text>
</comment>
<evidence type="ECO:0000313" key="3">
    <source>
        <dbReference type="Proteomes" id="UP001139354"/>
    </source>
</evidence>
<dbReference type="Pfam" id="PF13443">
    <property type="entry name" value="HTH_26"/>
    <property type="match status" value="1"/>
</dbReference>
<evidence type="ECO:0000313" key="2">
    <source>
        <dbReference type="EMBL" id="MCC2030649.1"/>
    </source>
</evidence>
<dbReference type="Proteomes" id="UP001139354">
    <property type="component" value="Unassembled WGS sequence"/>
</dbReference>
<evidence type="ECO:0000259" key="1">
    <source>
        <dbReference type="PROSITE" id="PS50943"/>
    </source>
</evidence>